<dbReference type="GO" id="GO:0005743">
    <property type="term" value="C:mitochondrial inner membrane"/>
    <property type="evidence" value="ECO:0007669"/>
    <property type="project" value="UniProtKB-SubCell"/>
</dbReference>
<sequence>ISLWLPFLYLGLFVSILFGCAASNWFTLIVCMELNLIMILPVLFYSVSLISSEAVIIYLLAQSVGSLLILLCVLVDSPAMVKIHSVDLVLFMALVLKFGVVPMHFWFIGLMSFSPALNFFLLSTSQKLLPTMLLVSAELFEYLLLILGLSILVPMINLMSNKIKVMLAYSSVFQMALFFMALQVGDKVGLMYFMIYCLTLIPVTFWLISRNNKVFINSMNENKYKLVSLISMAMIMGLPPFSMFLPKLYLLINSGNMILVLIILFVVLTINMFIYLRLISQISLYSSHLTTLSQNNKANLSILLFANLFPWLLLL</sequence>
<keyword evidence="7" id="KW-0679">Respiratory chain</keyword>
<evidence type="ECO:0000256" key="6">
    <source>
        <dbReference type="ARBA" id="ARBA00022448"/>
    </source>
</evidence>
<dbReference type="GO" id="GO:0008137">
    <property type="term" value="F:NADH dehydrogenase (ubiquinone) activity"/>
    <property type="evidence" value="ECO:0007669"/>
    <property type="project" value="UniProtKB-EC"/>
</dbReference>
<evidence type="ECO:0000256" key="17">
    <source>
        <dbReference type="ARBA" id="ARBA00031028"/>
    </source>
</evidence>
<evidence type="ECO:0000256" key="8">
    <source>
        <dbReference type="ARBA" id="ARBA00022692"/>
    </source>
</evidence>
<comment type="subcellular location">
    <subcellularLocation>
        <location evidence="2">Mitochondrion inner membrane</location>
        <topology evidence="2">Multi-pass membrane protein</topology>
    </subcellularLocation>
</comment>
<feature type="transmembrane region" description="Helical" evidence="19">
    <location>
        <begin position="56"/>
        <end position="76"/>
    </location>
</feature>
<feature type="transmembrane region" description="Helical" evidence="19">
    <location>
        <begin position="6"/>
        <end position="27"/>
    </location>
</feature>
<comment type="catalytic activity">
    <reaction evidence="18">
        <text>a ubiquinone + NADH + 5 H(+)(in) = a ubiquinol + NAD(+) + 4 H(+)(out)</text>
        <dbReference type="Rhea" id="RHEA:29091"/>
        <dbReference type="Rhea" id="RHEA-COMP:9565"/>
        <dbReference type="Rhea" id="RHEA-COMP:9566"/>
        <dbReference type="ChEBI" id="CHEBI:15378"/>
        <dbReference type="ChEBI" id="CHEBI:16389"/>
        <dbReference type="ChEBI" id="CHEBI:17976"/>
        <dbReference type="ChEBI" id="CHEBI:57540"/>
        <dbReference type="ChEBI" id="CHEBI:57945"/>
        <dbReference type="EC" id="7.1.1.2"/>
    </reaction>
</comment>
<evidence type="ECO:0000256" key="4">
    <source>
        <dbReference type="ARBA" id="ARBA00012944"/>
    </source>
</evidence>
<keyword evidence="13" id="KW-0520">NAD</keyword>
<keyword evidence="16 19" id="KW-0472">Membrane</keyword>
<feature type="transmembrane region" description="Helical" evidence="19">
    <location>
        <begin position="88"/>
        <end position="108"/>
    </location>
</feature>
<feature type="non-terminal residue" evidence="21">
    <location>
        <position position="1"/>
    </location>
</feature>
<protein>
    <recommendedName>
        <fullName evidence="5">NADH-ubiquinone oxidoreductase chain 2</fullName>
        <ecNumber evidence="4">7.1.1.2</ecNumber>
    </recommendedName>
    <alternativeName>
        <fullName evidence="17">NADH dehydrogenase subunit 2</fullName>
    </alternativeName>
</protein>
<feature type="transmembrane region" description="Helical" evidence="19">
    <location>
        <begin position="229"/>
        <end position="252"/>
    </location>
</feature>
<feature type="transmembrane region" description="Helical" evidence="19">
    <location>
        <begin position="165"/>
        <end position="184"/>
    </location>
</feature>
<dbReference type="InterPro" id="IPR001750">
    <property type="entry name" value="ND/Mrp_TM"/>
</dbReference>
<keyword evidence="6" id="KW-0813">Transport</keyword>
<feature type="transmembrane region" description="Helical" evidence="19">
    <location>
        <begin position="128"/>
        <end position="153"/>
    </location>
</feature>
<evidence type="ECO:0000256" key="5">
    <source>
        <dbReference type="ARBA" id="ARBA00021008"/>
    </source>
</evidence>
<evidence type="ECO:0000256" key="18">
    <source>
        <dbReference type="ARBA" id="ARBA00049551"/>
    </source>
</evidence>
<dbReference type="EMBL" id="DQ099433">
    <property type="protein sequence ID" value="AAZ06808.1"/>
    <property type="molecule type" value="Genomic_DNA"/>
</dbReference>
<accession>B3RFJ2</accession>
<keyword evidence="9" id="KW-0999">Mitochondrion inner membrane</keyword>
<reference evidence="21" key="1">
    <citation type="submission" date="2005-06" db="EMBL/GenBank/DDBJ databases">
        <title>New molecular evidence for Tardigrada+Arthropoda.</title>
        <authorList>
            <person name="Ryu S.H."/>
            <person name="Lee J.M."/>
            <person name="Jang K.H."/>
            <person name="Choi E.H."/>
            <person name="Chang C.Y."/>
            <person name="Hwang U.W."/>
        </authorList>
    </citation>
    <scope>NUCLEOTIDE SEQUENCE</scope>
    <source>
        <strain evidence="21">Tardi1</strain>
    </source>
</reference>
<dbReference type="GO" id="GO:0006120">
    <property type="term" value="P:mitochondrial electron transport, NADH to ubiquinone"/>
    <property type="evidence" value="ECO:0007669"/>
    <property type="project" value="TreeGrafter"/>
</dbReference>
<evidence type="ECO:0000256" key="7">
    <source>
        <dbReference type="ARBA" id="ARBA00022660"/>
    </source>
</evidence>
<feature type="domain" description="NADH:quinone oxidoreductase/Mrp antiporter transmembrane" evidence="20">
    <location>
        <begin position="22"/>
        <end position="269"/>
    </location>
</feature>
<evidence type="ECO:0000256" key="15">
    <source>
        <dbReference type="ARBA" id="ARBA00023128"/>
    </source>
</evidence>
<dbReference type="EC" id="7.1.1.2" evidence="4"/>
<proteinExistence type="inferred from homology"/>
<feature type="transmembrane region" description="Helical" evidence="19">
    <location>
        <begin position="258"/>
        <end position="278"/>
    </location>
</feature>
<evidence type="ECO:0000256" key="10">
    <source>
        <dbReference type="ARBA" id="ARBA00022967"/>
    </source>
</evidence>
<dbReference type="AlphaFoldDB" id="B3RFJ2"/>
<comment type="similarity">
    <text evidence="3">Belongs to the complex I subunit 2 family.</text>
</comment>
<evidence type="ECO:0000256" key="9">
    <source>
        <dbReference type="ARBA" id="ARBA00022792"/>
    </source>
</evidence>
<keyword evidence="14" id="KW-0830">Ubiquinone</keyword>
<comment type="function">
    <text evidence="1">Core subunit of the mitochondrial membrane respiratory chain NADH dehydrogenase (Complex I) that is believed to belong to the minimal assembly required for catalysis. Complex I functions in the transfer of electrons from NADH to the respiratory chain. The immediate electron acceptor for the enzyme is believed to be ubiquinone.</text>
</comment>
<keyword evidence="15 21" id="KW-0496">Mitochondrion</keyword>
<evidence type="ECO:0000256" key="13">
    <source>
        <dbReference type="ARBA" id="ARBA00023027"/>
    </source>
</evidence>
<dbReference type="InterPro" id="IPR050175">
    <property type="entry name" value="Complex_I_Subunit_2"/>
</dbReference>
<dbReference type="Pfam" id="PF00361">
    <property type="entry name" value="Proton_antipo_M"/>
    <property type="match status" value="1"/>
</dbReference>
<evidence type="ECO:0000256" key="11">
    <source>
        <dbReference type="ARBA" id="ARBA00022982"/>
    </source>
</evidence>
<evidence type="ECO:0000256" key="14">
    <source>
        <dbReference type="ARBA" id="ARBA00023075"/>
    </source>
</evidence>
<evidence type="ECO:0000259" key="20">
    <source>
        <dbReference type="Pfam" id="PF00361"/>
    </source>
</evidence>
<dbReference type="PANTHER" id="PTHR46552:SF1">
    <property type="entry name" value="NADH-UBIQUINONE OXIDOREDUCTASE CHAIN 2"/>
    <property type="match status" value="1"/>
</dbReference>
<evidence type="ECO:0000256" key="1">
    <source>
        <dbReference type="ARBA" id="ARBA00003257"/>
    </source>
</evidence>
<gene>
    <name evidence="21" type="primary">ND2</name>
</gene>
<evidence type="ECO:0000256" key="3">
    <source>
        <dbReference type="ARBA" id="ARBA00007012"/>
    </source>
</evidence>
<name>B3RFJ2_9BILA</name>
<feature type="transmembrane region" description="Helical" evidence="19">
    <location>
        <begin position="190"/>
        <end position="208"/>
    </location>
</feature>
<keyword evidence="12 19" id="KW-1133">Transmembrane helix</keyword>
<evidence type="ECO:0000256" key="2">
    <source>
        <dbReference type="ARBA" id="ARBA00004448"/>
    </source>
</evidence>
<keyword evidence="10" id="KW-1278">Translocase</keyword>
<dbReference type="PANTHER" id="PTHR46552">
    <property type="entry name" value="NADH-UBIQUINONE OXIDOREDUCTASE CHAIN 2"/>
    <property type="match status" value="1"/>
</dbReference>
<organism evidence="21">
    <name type="scientific">Batillipes pennaki</name>
    <dbReference type="NCBI Taxonomy" id="335726"/>
    <lineage>
        <taxon>Eukaryota</taxon>
        <taxon>Metazoa</taxon>
        <taxon>Ecdysozoa</taxon>
        <taxon>Tardigrada</taxon>
        <taxon>Heterotardigrada</taxon>
        <taxon>Arthrotardigrada</taxon>
        <taxon>Batillipedidae</taxon>
        <taxon>Batillipes</taxon>
    </lineage>
</organism>
<evidence type="ECO:0000256" key="12">
    <source>
        <dbReference type="ARBA" id="ARBA00022989"/>
    </source>
</evidence>
<keyword evidence="8 19" id="KW-0812">Transmembrane</keyword>
<keyword evidence="11" id="KW-0249">Electron transport</keyword>
<feature type="transmembrane region" description="Helical" evidence="19">
    <location>
        <begin position="34"/>
        <end position="50"/>
    </location>
</feature>
<geneLocation type="mitochondrion" evidence="21"/>
<evidence type="ECO:0000256" key="16">
    <source>
        <dbReference type="ARBA" id="ARBA00023136"/>
    </source>
</evidence>
<evidence type="ECO:0000313" key="21">
    <source>
        <dbReference type="EMBL" id="AAZ06808.1"/>
    </source>
</evidence>
<feature type="transmembrane region" description="Helical" evidence="19">
    <location>
        <begin position="298"/>
        <end position="314"/>
    </location>
</feature>
<evidence type="ECO:0000256" key="19">
    <source>
        <dbReference type="SAM" id="Phobius"/>
    </source>
</evidence>